<name>A0AAE0Y5Y0_9GAST</name>
<feature type="signal peptide" evidence="1">
    <location>
        <begin position="1"/>
        <end position="23"/>
    </location>
</feature>
<keyword evidence="1" id="KW-0732">Signal</keyword>
<accession>A0AAE0Y5Y0</accession>
<protein>
    <submittedName>
        <fullName evidence="2">Uncharacterized protein</fullName>
    </submittedName>
</protein>
<keyword evidence="3" id="KW-1185">Reference proteome</keyword>
<comment type="caution">
    <text evidence="2">The sequence shown here is derived from an EMBL/GenBank/DDBJ whole genome shotgun (WGS) entry which is preliminary data.</text>
</comment>
<evidence type="ECO:0000256" key="1">
    <source>
        <dbReference type="SAM" id="SignalP"/>
    </source>
</evidence>
<dbReference type="Proteomes" id="UP001283361">
    <property type="component" value="Unassembled WGS sequence"/>
</dbReference>
<proteinExistence type="predicted"/>
<evidence type="ECO:0000313" key="2">
    <source>
        <dbReference type="EMBL" id="KAK3732638.1"/>
    </source>
</evidence>
<organism evidence="2 3">
    <name type="scientific">Elysia crispata</name>
    <name type="common">lettuce slug</name>
    <dbReference type="NCBI Taxonomy" id="231223"/>
    <lineage>
        <taxon>Eukaryota</taxon>
        <taxon>Metazoa</taxon>
        <taxon>Spiralia</taxon>
        <taxon>Lophotrochozoa</taxon>
        <taxon>Mollusca</taxon>
        <taxon>Gastropoda</taxon>
        <taxon>Heterobranchia</taxon>
        <taxon>Euthyneura</taxon>
        <taxon>Panpulmonata</taxon>
        <taxon>Sacoglossa</taxon>
        <taxon>Placobranchoidea</taxon>
        <taxon>Plakobranchidae</taxon>
        <taxon>Elysia</taxon>
    </lineage>
</organism>
<reference evidence="2" key="1">
    <citation type="journal article" date="2023" name="G3 (Bethesda)">
        <title>A reference genome for the long-term kleptoplast-retaining sea slug Elysia crispata morphotype clarki.</title>
        <authorList>
            <person name="Eastman K.E."/>
            <person name="Pendleton A.L."/>
            <person name="Shaikh M.A."/>
            <person name="Suttiyut T."/>
            <person name="Ogas R."/>
            <person name="Tomko P."/>
            <person name="Gavelis G."/>
            <person name="Widhalm J.R."/>
            <person name="Wisecaver J.H."/>
        </authorList>
    </citation>
    <scope>NUCLEOTIDE SEQUENCE</scope>
    <source>
        <strain evidence="2">ECLA1</strain>
    </source>
</reference>
<dbReference type="EMBL" id="JAWDGP010006947">
    <property type="protein sequence ID" value="KAK3732638.1"/>
    <property type="molecule type" value="Genomic_DNA"/>
</dbReference>
<gene>
    <name evidence="2" type="ORF">RRG08_004829</name>
</gene>
<evidence type="ECO:0000313" key="3">
    <source>
        <dbReference type="Proteomes" id="UP001283361"/>
    </source>
</evidence>
<sequence length="120" mass="13351">MNGYPALINLINLFVICSVYVNSQYVPSVRENLSQGDAARLLSLNKVLPLDNQLSSSLQGDQLINDDLYFSKSPGVIPQEFHRADDVRQALNFTCPGVAHTVHTPEPDQGKRFLAWPKRG</sequence>
<dbReference type="AlphaFoldDB" id="A0AAE0Y5Y0"/>
<feature type="chain" id="PRO_5042123875" evidence="1">
    <location>
        <begin position="24"/>
        <end position="120"/>
    </location>
</feature>